<dbReference type="Pfam" id="PF15508">
    <property type="entry name" value="NAAA-beta"/>
    <property type="match status" value="1"/>
</dbReference>
<dbReference type="PANTHER" id="PTHR28583">
    <property type="entry name" value="ACID AMIDASE"/>
    <property type="match status" value="1"/>
</dbReference>
<protein>
    <recommendedName>
        <fullName evidence="1">ceramidase</fullName>
        <ecNumber evidence="1">3.5.1.23</ecNumber>
    </recommendedName>
</protein>
<reference evidence="5 6" key="1">
    <citation type="journal article" date="2021" name="Nat. Commun.">
        <title>Genetic determinants of endophytism in the Arabidopsis root mycobiome.</title>
        <authorList>
            <person name="Mesny F."/>
            <person name="Miyauchi S."/>
            <person name="Thiergart T."/>
            <person name="Pickel B."/>
            <person name="Atanasova L."/>
            <person name="Karlsson M."/>
            <person name="Huettel B."/>
            <person name="Barry K.W."/>
            <person name="Haridas S."/>
            <person name="Chen C."/>
            <person name="Bauer D."/>
            <person name="Andreopoulos W."/>
            <person name="Pangilinan J."/>
            <person name="LaButti K."/>
            <person name="Riley R."/>
            <person name="Lipzen A."/>
            <person name="Clum A."/>
            <person name="Drula E."/>
            <person name="Henrissat B."/>
            <person name="Kohler A."/>
            <person name="Grigoriev I.V."/>
            <person name="Martin F.M."/>
            <person name="Hacquard S."/>
        </authorList>
    </citation>
    <scope>NUCLEOTIDE SEQUENCE [LARGE SCALE GENOMIC DNA]</scope>
    <source>
        <strain evidence="5 6">MPI-SDFR-AT-0080</strain>
    </source>
</reference>
<dbReference type="InterPro" id="IPR029130">
    <property type="entry name" value="Acid_ceramidase_N"/>
</dbReference>
<dbReference type="EC" id="3.5.1.23" evidence="1"/>
<organism evidence="5 6">
    <name type="scientific">Macrophomina phaseolina</name>
    <dbReference type="NCBI Taxonomy" id="35725"/>
    <lineage>
        <taxon>Eukaryota</taxon>
        <taxon>Fungi</taxon>
        <taxon>Dikarya</taxon>
        <taxon>Ascomycota</taxon>
        <taxon>Pezizomycotina</taxon>
        <taxon>Dothideomycetes</taxon>
        <taxon>Dothideomycetes incertae sedis</taxon>
        <taxon>Botryosphaeriales</taxon>
        <taxon>Botryosphaeriaceae</taxon>
        <taxon>Macrophomina</taxon>
    </lineage>
</organism>
<evidence type="ECO:0000259" key="4">
    <source>
        <dbReference type="Pfam" id="PF15508"/>
    </source>
</evidence>
<evidence type="ECO:0000313" key="6">
    <source>
        <dbReference type="Proteomes" id="UP000774617"/>
    </source>
</evidence>
<dbReference type="Proteomes" id="UP000774617">
    <property type="component" value="Unassembled WGS sequence"/>
</dbReference>
<sequence length="432" mass="48730">MAPETRSKSKGQSRRAPPASFPDPAQPSTASRKKRPLDAAHELRPLSSPKAGALDRVPPKYIIDLSRPPAERYTEVVADFRPLLATLPVLFDDIVTASRLPLKWTRRLARTLLRHVYSKEQTEELRGISRASGVDMYLLVCFNTLLDSFMGCTSGGARVKTEGGTRMYHFRTLDWAMDILRHVVVELEFVNKPHGHVIARSVTYVGFVGVLTGVRKDLSISLNFRPCHNDPGSLSAALKLCYHQLAVLLGRRPSIVSHLRDMLIPRHLHDSRRRHEPTLPTLESIRRTFPSVKTSAAYLIFSDGDETTVLEKDRITAVERSSNAFVAATNCDAFREGLGARQGAFGLNLMGQVLDEADDRLEVLEQRWRKVEERFRRRKSTVPHEEIYGTVKDVEEMVEIYPITNESTHYSLIMDPKAGQILRLKRYALGAI</sequence>
<dbReference type="PANTHER" id="PTHR28583:SF1">
    <property type="entry name" value="ACID CERAMIDASE"/>
    <property type="match status" value="1"/>
</dbReference>
<name>A0ABQ8FYG1_9PEZI</name>
<comment type="caution">
    <text evidence="5">The sequence shown here is derived from an EMBL/GenBank/DDBJ whole genome shotgun (WGS) entry which is preliminary data.</text>
</comment>
<evidence type="ECO:0000256" key="3">
    <source>
        <dbReference type="SAM" id="MobiDB-lite"/>
    </source>
</evidence>
<keyword evidence="6" id="KW-1185">Reference proteome</keyword>
<dbReference type="Gene3D" id="3.60.60.10">
    <property type="entry name" value="Penicillin V Acylase, Chain A"/>
    <property type="match status" value="1"/>
</dbReference>
<evidence type="ECO:0000313" key="5">
    <source>
        <dbReference type="EMBL" id="KAH7036330.1"/>
    </source>
</evidence>
<evidence type="ECO:0000256" key="1">
    <source>
        <dbReference type="ARBA" id="ARBA00011891"/>
    </source>
</evidence>
<gene>
    <name evidence="5" type="ORF">B0J12DRAFT_678912</name>
</gene>
<evidence type="ECO:0000256" key="2">
    <source>
        <dbReference type="SAM" id="Coils"/>
    </source>
</evidence>
<proteinExistence type="predicted"/>
<keyword evidence="2" id="KW-0175">Coiled coil</keyword>
<feature type="domain" description="Acid ceramidase N-terminal" evidence="4">
    <location>
        <begin position="58"/>
        <end position="116"/>
    </location>
</feature>
<dbReference type="EMBL" id="JAGTJR010000036">
    <property type="protein sequence ID" value="KAH7036330.1"/>
    <property type="molecule type" value="Genomic_DNA"/>
</dbReference>
<accession>A0ABQ8FYG1</accession>
<feature type="region of interest" description="Disordered" evidence="3">
    <location>
        <begin position="1"/>
        <end position="52"/>
    </location>
</feature>
<feature type="coiled-coil region" evidence="2">
    <location>
        <begin position="347"/>
        <end position="374"/>
    </location>
</feature>